<keyword evidence="1 11" id="KW-0813">Transport</keyword>
<dbReference type="GO" id="GO:0008556">
    <property type="term" value="F:P-type potassium transmembrane transporter activity"/>
    <property type="evidence" value="ECO:0007669"/>
    <property type="project" value="InterPro"/>
</dbReference>
<comment type="subcellular location">
    <subcellularLocation>
        <location evidence="11">Cell membrane</location>
        <topology evidence="11">Single-pass membrane protein</topology>
    </subcellularLocation>
</comment>
<keyword evidence="5 11" id="KW-0547">Nucleotide-binding</keyword>
<comment type="subunit">
    <text evidence="11">The system is composed of three essential subunits: KdpA, KdpB and KdpC.</text>
</comment>
<dbReference type="AlphaFoldDB" id="A0A4U0R402"/>
<keyword evidence="4 11" id="KW-0812">Transmembrane</keyword>
<evidence type="ECO:0000256" key="10">
    <source>
        <dbReference type="ARBA" id="ARBA00023136"/>
    </source>
</evidence>
<keyword evidence="2 11" id="KW-1003">Cell membrane</keyword>
<dbReference type="PIRSF" id="PIRSF001296">
    <property type="entry name" value="K_ATPase_KdpC"/>
    <property type="match status" value="1"/>
</dbReference>
<evidence type="ECO:0000256" key="2">
    <source>
        <dbReference type="ARBA" id="ARBA00022475"/>
    </source>
</evidence>
<protein>
    <recommendedName>
        <fullName evidence="11">Potassium-transporting ATPase KdpC subunit</fullName>
    </recommendedName>
    <alternativeName>
        <fullName evidence="11">ATP phosphohydrolase [potassium-transporting] C chain</fullName>
    </alternativeName>
    <alternativeName>
        <fullName evidence="11">Potassium-binding and translocating subunit C</fullName>
    </alternativeName>
    <alternativeName>
        <fullName evidence="11">Potassium-translocating ATPase C chain</fullName>
    </alternativeName>
</protein>
<comment type="similarity">
    <text evidence="11">Belongs to the KdpC family.</text>
</comment>
<dbReference type="RefSeq" id="WP_136887552.1">
    <property type="nucleotide sequence ID" value="NZ_SUNI01000031.1"/>
</dbReference>
<gene>
    <name evidence="11 12" type="primary">kdpC</name>
    <name evidence="12" type="ORF">FA743_18495</name>
</gene>
<reference evidence="12 13" key="1">
    <citation type="submission" date="2019-04" db="EMBL/GenBank/DDBJ databases">
        <authorList>
            <person name="Li J."/>
        </authorList>
    </citation>
    <scope>NUCLEOTIDE SEQUENCE [LARGE SCALE GENOMIC DNA]</scope>
    <source>
        <strain evidence="12 13">KCTC 42687</strain>
    </source>
</reference>
<keyword evidence="3 11" id="KW-0633">Potassium transport</keyword>
<evidence type="ECO:0000313" key="13">
    <source>
        <dbReference type="Proteomes" id="UP000309747"/>
    </source>
</evidence>
<dbReference type="PANTHER" id="PTHR30042:SF2">
    <property type="entry name" value="POTASSIUM-TRANSPORTING ATPASE KDPC SUBUNIT"/>
    <property type="match status" value="1"/>
</dbReference>
<proteinExistence type="inferred from homology"/>
<dbReference type="GO" id="GO:0005524">
    <property type="term" value="F:ATP binding"/>
    <property type="evidence" value="ECO:0007669"/>
    <property type="project" value="UniProtKB-UniRule"/>
</dbReference>
<evidence type="ECO:0000256" key="11">
    <source>
        <dbReference type="HAMAP-Rule" id="MF_00276"/>
    </source>
</evidence>
<keyword evidence="10 11" id="KW-0472">Membrane</keyword>
<accession>A0A4U0R402</accession>
<sequence length="196" mass="19822">MNDHIRPALVTLGLMVGLTGLAYPLAITGLGQALMPAQANASLITREDQIVGSALVGQAFATPGYLHPRPSAVDYDAAAAGASNLGPTSAPMLADQTARASAYAAENDTDRVPVDAVTTSASGLDPHVSPENAAAQAGRIAEARGVPVAEVRALIDAQTQAPWLGLFGEPRVNVLLVNLALDAALPQGTTGPATEG</sequence>
<evidence type="ECO:0000256" key="5">
    <source>
        <dbReference type="ARBA" id="ARBA00022741"/>
    </source>
</evidence>
<dbReference type="InterPro" id="IPR003820">
    <property type="entry name" value="KdpC"/>
</dbReference>
<evidence type="ECO:0000256" key="3">
    <source>
        <dbReference type="ARBA" id="ARBA00022538"/>
    </source>
</evidence>
<keyword evidence="13" id="KW-1185">Reference proteome</keyword>
<comment type="caution">
    <text evidence="12">The sequence shown here is derived from an EMBL/GenBank/DDBJ whole genome shotgun (WGS) entry which is preliminary data.</text>
</comment>
<dbReference type="HAMAP" id="MF_00276">
    <property type="entry name" value="KdpC"/>
    <property type="match status" value="1"/>
</dbReference>
<evidence type="ECO:0000256" key="7">
    <source>
        <dbReference type="ARBA" id="ARBA00022958"/>
    </source>
</evidence>
<evidence type="ECO:0000256" key="4">
    <source>
        <dbReference type="ARBA" id="ARBA00022692"/>
    </source>
</evidence>
<name>A0A4U0R402_9RHOB</name>
<dbReference type="PANTHER" id="PTHR30042">
    <property type="entry name" value="POTASSIUM-TRANSPORTING ATPASE C CHAIN"/>
    <property type="match status" value="1"/>
</dbReference>
<dbReference type="Pfam" id="PF02669">
    <property type="entry name" value="KdpC"/>
    <property type="match status" value="1"/>
</dbReference>
<evidence type="ECO:0000256" key="6">
    <source>
        <dbReference type="ARBA" id="ARBA00022840"/>
    </source>
</evidence>
<evidence type="ECO:0000256" key="8">
    <source>
        <dbReference type="ARBA" id="ARBA00022989"/>
    </source>
</evidence>
<comment type="function">
    <text evidence="11">Part of the high-affinity ATP-driven potassium transport (or Kdp) system, which catalyzes the hydrolysis of ATP coupled with the electrogenic transport of potassium into the cytoplasm. This subunit acts as a catalytic chaperone that increases the ATP-binding affinity of the ATP-hydrolyzing subunit KdpB by the formation of a transient KdpB/KdpC/ATP ternary complex.</text>
</comment>
<evidence type="ECO:0000256" key="9">
    <source>
        <dbReference type="ARBA" id="ARBA00023065"/>
    </source>
</evidence>
<dbReference type="NCBIfam" id="TIGR00681">
    <property type="entry name" value="kdpC"/>
    <property type="match status" value="1"/>
</dbReference>
<dbReference type="GO" id="GO:0005886">
    <property type="term" value="C:plasma membrane"/>
    <property type="evidence" value="ECO:0007669"/>
    <property type="project" value="UniProtKB-SubCell"/>
</dbReference>
<organism evidence="12 13">
    <name type="scientific">Paracoccus gahaiensis</name>
    <dbReference type="NCBI Taxonomy" id="1706839"/>
    <lineage>
        <taxon>Bacteria</taxon>
        <taxon>Pseudomonadati</taxon>
        <taxon>Pseudomonadota</taxon>
        <taxon>Alphaproteobacteria</taxon>
        <taxon>Rhodobacterales</taxon>
        <taxon>Paracoccaceae</taxon>
        <taxon>Paracoccus</taxon>
    </lineage>
</organism>
<dbReference type="NCBIfam" id="NF001454">
    <property type="entry name" value="PRK00315.1"/>
    <property type="match status" value="1"/>
</dbReference>
<keyword evidence="7 11" id="KW-0630">Potassium</keyword>
<dbReference type="OrthoDB" id="9788285at2"/>
<keyword evidence="9 11" id="KW-0406">Ion transport</keyword>
<evidence type="ECO:0000256" key="1">
    <source>
        <dbReference type="ARBA" id="ARBA00022448"/>
    </source>
</evidence>
<dbReference type="Proteomes" id="UP000309747">
    <property type="component" value="Unassembled WGS sequence"/>
</dbReference>
<dbReference type="EMBL" id="SUNI01000031">
    <property type="protein sequence ID" value="TJZ89529.1"/>
    <property type="molecule type" value="Genomic_DNA"/>
</dbReference>
<evidence type="ECO:0000313" key="12">
    <source>
        <dbReference type="EMBL" id="TJZ89529.1"/>
    </source>
</evidence>
<keyword evidence="8 11" id="KW-1133">Transmembrane helix</keyword>
<keyword evidence="6 11" id="KW-0067">ATP-binding</keyword>